<accession>A0A2N9J594</accession>
<organism evidence="1">
    <name type="scientific">Fagus sylvatica</name>
    <name type="common">Beechnut</name>
    <dbReference type="NCBI Taxonomy" id="28930"/>
    <lineage>
        <taxon>Eukaryota</taxon>
        <taxon>Viridiplantae</taxon>
        <taxon>Streptophyta</taxon>
        <taxon>Embryophyta</taxon>
        <taxon>Tracheophyta</taxon>
        <taxon>Spermatophyta</taxon>
        <taxon>Magnoliopsida</taxon>
        <taxon>eudicotyledons</taxon>
        <taxon>Gunneridae</taxon>
        <taxon>Pentapetalae</taxon>
        <taxon>rosids</taxon>
        <taxon>fabids</taxon>
        <taxon>Fagales</taxon>
        <taxon>Fagaceae</taxon>
        <taxon>Fagus</taxon>
    </lineage>
</organism>
<protein>
    <submittedName>
        <fullName evidence="1">Uncharacterized protein</fullName>
    </submittedName>
</protein>
<sequence length="81" mass="9248">MNWKKGSMEGDKRRLSELTLVVEVGCSEAGEGGVEVGVRRSWRRQVWRSALTVVARSDENSPDLVRSREILPDLVRSHQIW</sequence>
<gene>
    <name evidence="1" type="ORF">FSB_LOCUS59656</name>
</gene>
<proteinExistence type="predicted"/>
<dbReference type="EMBL" id="OIVN01006378">
    <property type="protein sequence ID" value="SPD31774.1"/>
    <property type="molecule type" value="Genomic_DNA"/>
</dbReference>
<name>A0A2N9J594_FAGSY</name>
<evidence type="ECO:0000313" key="1">
    <source>
        <dbReference type="EMBL" id="SPD31774.1"/>
    </source>
</evidence>
<reference evidence="1" key="1">
    <citation type="submission" date="2018-02" db="EMBL/GenBank/DDBJ databases">
        <authorList>
            <person name="Cohen D.B."/>
            <person name="Kent A.D."/>
        </authorList>
    </citation>
    <scope>NUCLEOTIDE SEQUENCE</scope>
</reference>
<dbReference type="AlphaFoldDB" id="A0A2N9J594"/>